<name>A0A0E9WEU9_ANGAN</name>
<dbReference type="EMBL" id="GBXM01019766">
    <property type="protein sequence ID" value="JAH88811.1"/>
    <property type="molecule type" value="Transcribed_RNA"/>
</dbReference>
<proteinExistence type="predicted"/>
<protein>
    <submittedName>
        <fullName evidence="1">Uncharacterized protein</fullName>
    </submittedName>
</protein>
<dbReference type="AlphaFoldDB" id="A0A0E9WEU9"/>
<organism evidence="1">
    <name type="scientific">Anguilla anguilla</name>
    <name type="common">European freshwater eel</name>
    <name type="synonym">Muraena anguilla</name>
    <dbReference type="NCBI Taxonomy" id="7936"/>
    <lineage>
        <taxon>Eukaryota</taxon>
        <taxon>Metazoa</taxon>
        <taxon>Chordata</taxon>
        <taxon>Craniata</taxon>
        <taxon>Vertebrata</taxon>
        <taxon>Euteleostomi</taxon>
        <taxon>Actinopterygii</taxon>
        <taxon>Neopterygii</taxon>
        <taxon>Teleostei</taxon>
        <taxon>Anguilliformes</taxon>
        <taxon>Anguillidae</taxon>
        <taxon>Anguilla</taxon>
    </lineage>
</organism>
<evidence type="ECO:0000313" key="1">
    <source>
        <dbReference type="EMBL" id="JAH88811.1"/>
    </source>
</evidence>
<accession>A0A0E9WEU9</accession>
<reference evidence="1" key="1">
    <citation type="submission" date="2014-11" db="EMBL/GenBank/DDBJ databases">
        <authorList>
            <person name="Amaro Gonzalez C."/>
        </authorList>
    </citation>
    <scope>NUCLEOTIDE SEQUENCE</scope>
</reference>
<sequence length="48" mass="5413">MKMCNCQGKKLFFQTKICVIGTVQLVPSYTLKKRAELMHIVHSGKGCI</sequence>
<reference evidence="1" key="2">
    <citation type="journal article" date="2015" name="Fish Shellfish Immunol.">
        <title>Early steps in the European eel (Anguilla anguilla)-Vibrio vulnificus interaction in the gills: Role of the RtxA13 toxin.</title>
        <authorList>
            <person name="Callol A."/>
            <person name="Pajuelo D."/>
            <person name="Ebbesson L."/>
            <person name="Teles M."/>
            <person name="MacKenzie S."/>
            <person name="Amaro C."/>
        </authorList>
    </citation>
    <scope>NUCLEOTIDE SEQUENCE</scope>
</reference>